<evidence type="ECO:0000256" key="1">
    <source>
        <dbReference type="SAM" id="Phobius"/>
    </source>
</evidence>
<proteinExistence type="predicted"/>
<keyword evidence="3" id="KW-1185">Reference proteome</keyword>
<accession>L0IDN7</accession>
<dbReference type="AlphaFoldDB" id="L0IDN7"/>
<evidence type="ECO:0000313" key="2">
    <source>
        <dbReference type="EMBL" id="AGB16316.1"/>
    </source>
</evidence>
<dbReference type="RefSeq" id="WP_015300954.1">
    <property type="nucleotide sequence ID" value="NC_019964.1"/>
</dbReference>
<dbReference type="Proteomes" id="UP000010846">
    <property type="component" value="Chromosome"/>
</dbReference>
<keyword evidence="1" id="KW-1133">Transmembrane helix</keyword>
<keyword evidence="1" id="KW-0812">Transmembrane</keyword>
<evidence type="ECO:0000313" key="3">
    <source>
        <dbReference type="Proteomes" id="UP000010846"/>
    </source>
</evidence>
<feature type="transmembrane region" description="Helical" evidence="1">
    <location>
        <begin position="62"/>
        <end position="82"/>
    </location>
</feature>
<dbReference type="HOGENOM" id="CLU_2406291_0_0_2"/>
<organism evidence="2 3">
    <name type="scientific">Halovivax ruber (strain DSM 18193 / JCM 13892 / XH-70)</name>
    <dbReference type="NCBI Taxonomy" id="797302"/>
    <lineage>
        <taxon>Archaea</taxon>
        <taxon>Methanobacteriati</taxon>
        <taxon>Methanobacteriota</taxon>
        <taxon>Stenosarchaea group</taxon>
        <taxon>Halobacteria</taxon>
        <taxon>Halobacteriales</taxon>
        <taxon>Natrialbaceae</taxon>
        <taxon>Halovivax</taxon>
    </lineage>
</organism>
<dbReference type="KEGG" id="hru:Halru_1710"/>
<gene>
    <name evidence="2" type="ordered locus">Halru_1710</name>
</gene>
<keyword evidence="1" id="KW-0472">Membrane</keyword>
<dbReference type="EMBL" id="CP003050">
    <property type="protein sequence ID" value="AGB16316.1"/>
    <property type="molecule type" value="Genomic_DNA"/>
</dbReference>
<protein>
    <submittedName>
        <fullName evidence="2">Uncharacterized protein</fullName>
    </submittedName>
</protein>
<dbReference type="OrthoDB" id="377129at2157"/>
<reference evidence="2" key="1">
    <citation type="submission" date="2011-09" db="EMBL/GenBank/DDBJ databases">
        <title>Complete sequence of Halovivax ruber XH-70.</title>
        <authorList>
            <consortium name="US DOE Joint Genome Institute"/>
            <person name="Lucas S."/>
            <person name="Han J."/>
            <person name="Lapidus A."/>
            <person name="Cheng J.-F."/>
            <person name="Goodwin L."/>
            <person name="Pitluck S."/>
            <person name="Peters L."/>
            <person name="Mikhailova N."/>
            <person name="Davenport K."/>
            <person name="Detter J.C."/>
            <person name="Han C."/>
            <person name="Tapia R."/>
            <person name="Land M."/>
            <person name="Hauser L."/>
            <person name="Kyrpides N."/>
            <person name="Ivanova N."/>
            <person name="Pagani I."/>
            <person name="Sproer C."/>
            <person name="Anderson I."/>
            <person name="Woyke T."/>
        </authorList>
    </citation>
    <scope>NUCLEOTIDE SEQUENCE</scope>
    <source>
        <strain evidence="2">XH-70</strain>
    </source>
</reference>
<name>L0IDN7_HALRX</name>
<dbReference type="GeneID" id="14377075"/>
<sequence length="92" mass="10045">MYEKVTDPIVDTLLEGSLVNRIVLIAGICLIIYGAFEILGVYANIWNQLIPGPGETDRLRPILTAFISVIAGLFAVVMGAVMDLSWSPEQTH</sequence>
<feature type="transmembrane region" description="Helical" evidence="1">
    <location>
        <begin position="22"/>
        <end position="42"/>
    </location>
</feature>